<dbReference type="InterPro" id="IPR012338">
    <property type="entry name" value="Beta-lactam/transpept-like"/>
</dbReference>
<protein>
    <submittedName>
        <fullName evidence="2">D-alanyl-D-alanine carboxypeptidase (Penicillin-binding protein 5/6)</fullName>
    </submittedName>
</protein>
<accession>A0A2A9DY16</accession>
<dbReference type="SUPFAM" id="SSF56601">
    <property type="entry name" value="beta-lactamase/transpeptidase-like"/>
    <property type="match status" value="1"/>
</dbReference>
<keyword evidence="3" id="KW-1185">Reference proteome</keyword>
<dbReference type="Gene3D" id="3.40.710.10">
    <property type="entry name" value="DD-peptidase/beta-lactamase superfamily"/>
    <property type="match status" value="1"/>
</dbReference>
<evidence type="ECO:0000313" key="2">
    <source>
        <dbReference type="EMBL" id="PFG31484.1"/>
    </source>
</evidence>
<dbReference type="GO" id="GO:0009002">
    <property type="term" value="F:serine-type D-Ala-D-Ala carboxypeptidase activity"/>
    <property type="evidence" value="ECO:0007669"/>
    <property type="project" value="InterPro"/>
</dbReference>
<evidence type="ECO:0000259" key="1">
    <source>
        <dbReference type="Pfam" id="PF00768"/>
    </source>
</evidence>
<organism evidence="2 3">
    <name type="scientific">Paramicrobacterium agarici</name>
    <dbReference type="NCBI Taxonomy" id="630514"/>
    <lineage>
        <taxon>Bacteria</taxon>
        <taxon>Bacillati</taxon>
        <taxon>Actinomycetota</taxon>
        <taxon>Actinomycetes</taxon>
        <taxon>Micrococcales</taxon>
        <taxon>Microbacteriaceae</taxon>
        <taxon>Paramicrobacterium</taxon>
    </lineage>
</organism>
<keyword evidence="2" id="KW-0121">Carboxypeptidase</keyword>
<dbReference type="EMBL" id="PDJE01000001">
    <property type="protein sequence ID" value="PFG31484.1"/>
    <property type="molecule type" value="Genomic_DNA"/>
</dbReference>
<dbReference type="Pfam" id="PF00768">
    <property type="entry name" value="Peptidase_S11"/>
    <property type="match status" value="1"/>
</dbReference>
<dbReference type="InterPro" id="IPR001967">
    <property type="entry name" value="Peptidase_S11_N"/>
</dbReference>
<reference evidence="2 3" key="1">
    <citation type="submission" date="2017-10" db="EMBL/GenBank/DDBJ databases">
        <title>Sequencing the genomes of 1000 actinobacteria strains.</title>
        <authorList>
            <person name="Klenk H.-P."/>
        </authorList>
    </citation>
    <scope>NUCLEOTIDE SEQUENCE [LARGE SCALE GENOMIC DNA]</scope>
    <source>
        <strain evidence="2 3">DSM 21798</strain>
    </source>
</reference>
<dbReference type="RefSeq" id="WP_098408328.1">
    <property type="nucleotide sequence ID" value="NZ_PDJE01000001.1"/>
</dbReference>
<comment type="caution">
    <text evidence="2">The sequence shown here is derived from an EMBL/GenBank/DDBJ whole genome shotgun (WGS) entry which is preliminary data.</text>
</comment>
<name>A0A2A9DY16_9MICO</name>
<proteinExistence type="predicted"/>
<feature type="domain" description="Peptidase S11 D-alanyl-D-alanine carboxypeptidase A N-terminal" evidence="1">
    <location>
        <begin position="54"/>
        <end position="265"/>
    </location>
</feature>
<keyword evidence="2" id="KW-0378">Hydrolase</keyword>
<dbReference type="Proteomes" id="UP000221369">
    <property type="component" value="Unassembled WGS sequence"/>
</dbReference>
<keyword evidence="2" id="KW-0645">Protease</keyword>
<sequence>MRVLRAFGIAIGALVILAVGLYAPATLLAPLPNATMAERDVTESTDGTPPALPDAGASAIAESAEGPVIARAGESEPVPMAGIAKVVTALVVLDAHPMSADEEGETVPITSRDFLRYNDYRDAGARVVTVYTDDTWSQRAMLQAVLLGSSNNHADTLAAWAFGSVDAYVNEAAKWLAQHELTDTTVVDATGLSPDDVSTASDLSRLAALAMANPVIPTVLEQDVSGIAEVRGVENTTSYMAERNVTGISRSFTTQAGICLLFAATVPVDDTTYTFYGAMVRMPDWDSLDASMSALMDSAEKGVHTGPVLPEGTPVATFTTPWGATADGVIGSSAAVTRWVGASPVVHVTTNGFALATEGDIVATASVSEGASTSDIPVKIDKTVHAPDVLWRLSHPIELIPAFVDQIFGG</sequence>
<dbReference type="AlphaFoldDB" id="A0A2A9DY16"/>
<dbReference type="GO" id="GO:0006508">
    <property type="term" value="P:proteolysis"/>
    <property type="evidence" value="ECO:0007669"/>
    <property type="project" value="InterPro"/>
</dbReference>
<gene>
    <name evidence="2" type="ORF">ATJ78_2454</name>
</gene>
<evidence type="ECO:0000313" key="3">
    <source>
        <dbReference type="Proteomes" id="UP000221369"/>
    </source>
</evidence>